<protein>
    <submittedName>
        <fullName evidence="1">Uncharacterized protein</fullName>
    </submittedName>
</protein>
<proteinExistence type="predicted"/>
<dbReference type="Proteomes" id="UP001162992">
    <property type="component" value="Chromosome 22"/>
</dbReference>
<sequence length="105" mass="11606">MFPSEGKKKFLVTRLDTCSQNSTEYLLQSPLHAPLSTGDICSQNSTLSKLSTRPHDLFHASQPDFDRVSTGVSTESQPDLNRISTEYPLESQPDFESQPSISGES</sequence>
<gene>
    <name evidence="1" type="ORF">O6H91_22G002500</name>
</gene>
<evidence type="ECO:0000313" key="1">
    <source>
        <dbReference type="EMBL" id="KAJ7515165.1"/>
    </source>
</evidence>
<comment type="caution">
    <text evidence="1">The sequence shown here is derived from an EMBL/GenBank/DDBJ whole genome shotgun (WGS) entry which is preliminary data.</text>
</comment>
<reference evidence="2" key="1">
    <citation type="journal article" date="2024" name="Proc. Natl. Acad. Sci. U.S.A.">
        <title>Extraordinary preservation of gene collinearity over three hundred million years revealed in homosporous lycophytes.</title>
        <authorList>
            <person name="Li C."/>
            <person name="Wickell D."/>
            <person name="Kuo L.Y."/>
            <person name="Chen X."/>
            <person name="Nie B."/>
            <person name="Liao X."/>
            <person name="Peng D."/>
            <person name="Ji J."/>
            <person name="Jenkins J."/>
            <person name="Williams M."/>
            <person name="Shu S."/>
            <person name="Plott C."/>
            <person name="Barry K."/>
            <person name="Rajasekar S."/>
            <person name="Grimwood J."/>
            <person name="Han X."/>
            <person name="Sun S."/>
            <person name="Hou Z."/>
            <person name="He W."/>
            <person name="Dai G."/>
            <person name="Sun C."/>
            <person name="Schmutz J."/>
            <person name="Leebens-Mack J.H."/>
            <person name="Li F.W."/>
            <person name="Wang L."/>
        </authorList>
    </citation>
    <scope>NUCLEOTIDE SEQUENCE [LARGE SCALE GENOMIC DNA]</scope>
    <source>
        <strain evidence="2">cv. PW_Plant_1</strain>
    </source>
</reference>
<name>A0ACC2ACB8_DIPCM</name>
<evidence type="ECO:0000313" key="2">
    <source>
        <dbReference type="Proteomes" id="UP001162992"/>
    </source>
</evidence>
<organism evidence="1 2">
    <name type="scientific">Diphasiastrum complanatum</name>
    <name type="common">Issler's clubmoss</name>
    <name type="synonym">Lycopodium complanatum</name>
    <dbReference type="NCBI Taxonomy" id="34168"/>
    <lineage>
        <taxon>Eukaryota</taxon>
        <taxon>Viridiplantae</taxon>
        <taxon>Streptophyta</taxon>
        <taxon>Embryophyta</taxon>
        <taxon>Tracheophyta</taxon>
        <taxon>Lycopodiopsida</taxon>
        <taxon>Lycopodiales</taxon>
        <taxon>Lycopodiaceae</taxon>
        <taxon>Lycopodioideae</taxon>
        <taxon>Diphasiastrum</taxon>
    </lineage>
</organism>
<dbReference type="EMBL" id="CM055113">
    <property type="protein sequence ID" value="KAJ7515165.1"/>
    <property type="molecule type" value="Genomic_DNA"/>
</dbReference>
<accession>A0ACC2ACB8</accession>
<keyword evidence="2" id="KW-1185">Reference proteome</keyword>